<gene>
    <name evidence="1" type="ORF">SAMN05216266_109191</name>
</gene>
<reference evidence="2" key="1">
    <citation type="submission" date="2016-10" db="EMBL/GenBank/DDBJ databases">
        <authorList>
            <person name="Varghese N."/>
            <person name="Submissions S."/>
        </authorList>
    </citation>
    <scope>NUCLEOTIDE SEQUENCE [LARGE SCALE GENOMIC DNA]</scope>
    <source>
        <strain evidence="2">CGMCC 4.3568</strain>
    </source>
</reference>
<evidence type="ECO:0000313" key="1">
    <source>
        <dbReference type="EMBL" id="SFB37740.1"/>
    </source>
</evidence>
<dbReference type="SUPFAM" id="SSF53213">
    <property type="entry name" value="LigB-like"/>
    <property type="match status" value="1"/>
</dbReference>
<organism evidence="1 2">
    <name type="scientific">Amycolatopsis marina</name>
    <dbReference type="NCBI Taxonomy" id="490629"/>
    <lineage>
        <taxon>Bacteria</taxon>
        <taxon>Bacillati</taxon>
        <taxon>Actinomycetota</taxon>
        <taxon>Actinomycetes</taxon>
        <taxon>Pseudonocardiales</taxon>
        <taxon>Pseudonocardiaceae</taxon>
        <taxon>Amycolatopsis</taxon>
    </lineage>
</organism>
<dbReference type="Proteomes" id="UP000243799">
    <property type="component" value="Unassembled WGS sequence"/>
</dbReference>
<name>A0A1I1AMX4_9PSEU</name>
<proteinExistence type="predicted"/>
<evidence type="ECO:0008006" key="3">
    <source>
        <dbReference type="Google" id="ProtNLM"/>
    </source>
</evidence>
<protein>
    <recommendedName>
        <fullName evidence="3">Catalytic LigB subunit of aromatic ring-opening dioxygenase</fullName>
    </recommendedName>
</protein>
<dbReference type="AlphaFoldDB" id="A0A1I1AMX4"/>
<dbReference type="EMBL" id="FOKG01000009">
    <property type="protein sequence ID" value="SFB37740.1"/>
    <property type="molecule type" value="Genomic_DNA"/>
</dbReference>
<accession>A0A1I1AMX4</accession>
<sequence>MPRSGSLSVRPVTSIGVIARAVVLPHPPLLVPELVPGSVESTEAVRSACLAAAAELAAAADQWFAVGPGAGARTLGARARGSFAGYGVDVPVALSRDAAGAAEELPLPALIAGWLRERAGANSVRVRLVPPEAGELADAAAELAELDRADDRLGLLVLGDGSNRHGARSPGSQDDRAPAFDDAVAAALGTADTAALRAIDPVLSAELGTGGWAPWQVLAGYAEPGRWSARMLYSGAPFGVRYHVAVWERG</sequence>
<dbReference type="STRING" id="490629.SAMN05216266_109191"/>
<evidence type="ECO:0000313" key="2">
    <source>
        <dbReference type="Proteomes" id="UP000243799"/>
    </source>
</evidence>
<dbReference type="Gene3D" id="3.40.830.10">
    <property type="entry name" value="LigB-like"/>
    <property type="match status" value="1"/>
</dbReference>
<keyword evidence="2" id="KW-1185">Reference proteome</keyword>